<organism evidence="1">
    <name type="scientific">Hordeum vulgare subsp. vulgare</name>
    <name type="common">Domesticated barley</name>
    <dbReference type="NCBI Taxonomy" id="112509"/>
    <lineage>
        <taxon>Eukaryota</taxon>
        <taxon>Viridiplantae</taxon>
        <taxon>Streptophyta</taxon>
        <taxon>Embryophyta</taxon>
        <taxon>Tracheophyta</taxon>
        <taxon>Spermatophyta</taxon>
        <taxon>Magnoliopsida</taxon>
        <taxon>Liliopsida</taxon>
        <taxon>Poales</taxon>
        <taxon>Poaceae</taxon>
        <taxon>BOP clade</taxon>
        <taxon>Pooideae</taxon>
        <taxon>Triticodae</taxon>
        <taxon>Triticeae</taxon>
        <taxon>Hordeinae</taxon>
        <taxon>Hordeum</taxon>
    </lineage>
</organism>
<name>F2D487_HORVV</name>
<dbReference type="EMBL" id="AK358696">
    <property type="protein sequence ID" value="BAJ89908.1"/>
    <property type="molecule type" value="mRNA"/>
</dbReference>
<dbReference type="AlphaFoldDB" id="F2D487"/>
<sequence length="48" mass="5084">MGAALLGPELSDGSSPTQMECWCFLVPSVCSSPGMEPPSADKRRWSSP</sequence>
<proteinExistence type="evidence at transcript level"/>
<protein>
    <submittedName>
        <fullName evidence="1">Predicted protein</fullName>
    </submittedName>
</protein>
<accession>F2D487</accession>
<evidence type="ECO:0000313" key="1">
    <source>
        <dbReference type="EMBL" id="BAJ89908.1"/>
    </source>
</evidence>
<reference evidence="1" key="1">
    <citation type="journal article" date="2011" name="Plant Physiol.">
        <title>Comprehensive sequence analysis of 24,783 barley full-length cDNAs derived from 12 clone libraries.</title>
        <authorList>
            <person name="Matsumoto T."/>
            <person name="Tanaka T."/>
            <person name="Sakai H."/>
            <person name="Amano N."/>
            <person name="Kanamori H."/>
            <person name="Kurita K."/>
            <person name="Kikuta A."/>
            <person name="Kamiya K."/>
            <person name="Yamamoto M."/>
            <person name="Ikawa H."/>
            <person name="Fujii N."/>
            <person name="Hori K."/>
            <person name="Itoh T."/>
            <person name="Sato K."/>
        </authorList>
    </citation>
    <scope>NUCLEOTIDE SEQUENCE</scope>
</reference>